<name>A0A8T2WXT3_POPDE</name>
<evidence type="ECO:0000256" key="1">
    <source>
        <dbReference type="SAM" id="Phobius"/>
    </source>
</evidence>
<proteinExistence type="predicted"/>
<dbReference type="AlphaFoldDB" id="A0A8T2WXT3"/>
<keyword evidence="1" id="KW-0472">Membrane</keyword>
<dbReference type="Pfam" id="PF03140">
    <property type="entry name" value="DUF247"/>
    <property type="match status" value="2"/>
</dbReference>
<dbReference type="EMBL" id="JACEGQ020000016">
    <property type="protein sequence ID" value="KAH8486175.1"/>
    <property type="molecule type" value="Genomic_DNA"/>
</dbReference>
<gene>
    <name evidence="2" type="ORF">H0E87_027590</name>
</gene>
<sequence length="589" mass="68218">MAEELKISIPQEANSHFSGGPPEWLAFIVTEGQIKTGNNQMQAPQIPKVPRLLRQIQSNQKCYDPSLVSIGPYHHGKPELRDMEKLKVTFTRKFVDDSGICIEDFYCKVAEVAIDARRCYAEDSKDEFDDEKFTQIMFLDGCFILQFIFFLLRRPEDLKMPGHQVVLVKRDLLLLENQLPFQVIWSLMNLRFGKGEEGGGNKLINDFIRHIRALPPPQESFKEMIKKFAGKCIWKQPQKTWGNKETEEKQPVHLLGLLHTDHINKEACSHCSTRSSDWYSYRSAKDLRTVGIRFRPNWTNAYSDVEFKSSFRGSRLILPPVTIEESFKSVLLNLIAYETCCDASGELWVTSYACFLDSLIQDVEDVKVLQSEGVLNIFVREQEVADLFNQMSRNLVPNPYAYSDVKRQIELDRKSIIKKWVAEWLHDYFSSPWSFIALVAATFTIVLTVIQSYVAIFPLNNNACRARSADRRVHFKEVEKVAGKVRGFYDKSLIEEIGEEDFAKMMFIDGCFVVEFIHCVTSKYDDLHMSDQEVADVKRDLLLLENQLPYPVLDLLMNLRFTEEEKKNRIDEFLQIRKPHKMLALLGPY</sequence>
<protein>
    <submittedName>
        <fullName evidence="2">Uncharacterized protein</fullName>
    </submittedName>
</protein>
<reference evidence="2" key="1">
    <citation type="journal article" date="2021" name="J. Hered.">
        <title>Genome Assembly of Salicaceae Populus deltoides (Eastern Cottonwood) I-69 Based on Nanopore Sequencing and Hi-C Technologies.</title>
        <authorList>
            <person name="Bai S."/>
            <person name="Wu H."/>
            <person name="Zhang J."/>
            <person name="Pan Z."/>
            <person name="Zhao W."/>
            <person name="Li Z."/>
            <person name="Tong C."/>
        </authorList>
    </citation>
    <scope>NUCLEOTIDE SEQUENCE</scope>
    <source>
        <tissue evidence="2">Leaf</tissue>
    </source>
</reference>
<dbReference type="Proteomes" id="UP000807159">
    <property type="component" value="Chromosome 16"/>
</dbReference>
<keyword evidence="1" id="KW-0812">Transmembrane</keyword>
<keyword evidence="3" id="KW-1185">Reference proteome</keyword>
<dbReference type="PANTHER" id="PTHR31549">
    <property type="entry name" value="PROTEIN, PUTATIVE (DUF247)-RELATED-RELATED"/>
    <property type="match status" value="1"/>
</dbReference>
<comment type="caution">
    <text evidence="2">The sequence shown here is derived from an EMBL/GenBank/DDBJ whole genome shotgun (WGS) entry which is preliminary data.</text>
</comment>
<feature type="transmembrane region" description="Helical" evidence="1">
    <location>
        <begin position="435"/>
        <end position="459"/>
    </location>
</feature>
<accession>A0A8T2WXT3</accession>
<dbReference type="InterPro" id="IPR004158">
    <property type="entry name" value="DUF247_pln"/>
</dbReference>
<dbReference type="PANTHER" id="PTHR31549:SF149">
    <property type="entry name" value="ISOPRENOID SYNTHASE DOMAIN-CONTAINING PROTEIN"/>
    <property type="match status" value="1"/>
</dbReference>
<evidence type="ECO:0000313" key="3">
    <source>
        <dbReference type="Proteomes" id="UP000807159"/>
    </source>
</evidence>
<organism evidence="2 3">
    <name type="scientific">Populus deltoides</name>
    <name type="common">Eastern poplar</name>
    <name type="synonym">Eastern cottonwood</name>
    <dbReference type="NCBI Taxonomy" id="3696"/>
    <lineage>
        <taxon>Eukaryota</taxon>
        <taxon>Viridiplantae</taxon>
        <taxon>Streptophyta</taxon>
        <taxon>Embryophyta</taxon>
        <taxon>Tracheophyta</taxon>
        <taxon>Spermatophyta</taxon>
        <taxon>Magnoliopsida</taxon>
        <taxon>eudicotyledons</taxon>
        <taxon>Gunneridae</taxon>
        <taxon>Pentapetalae</taxon>
        <taxon>rosids</taxon>
        <taxon>fabids</taxon>
        <taxon>Malpighiales</taxon>
        <taxon>Salicaceae</taxon>
        <taxon>Saliceae</taxon>
        <taxon>Populus</taxon>
    </lineage>
</organism>
<keyword evidence="1" id="KW-1133">Transmembrane helix</keyword>
<evidence type="ECO:0000313" key="2">
    <source>
        <dbReference type="EMBL" id="KAH8486175.1"/>
    </source>
</evidence>